<evidence type="ECO:0000256" key="12">
    <source>
        <dbReference type="ARBA" id="ARBA00047283"/>
    </source>
</evidence>
<dbReference type="InterPro" id="IPR049560">
    <property type="entry name" value="MeTrfase_RsmB-F_NOP2_cat"/>
</dbReference>
<dbReference type="Pfam" id="PF01029">
    <property type="entry name" value="NusB"/>
    <property type="match status" value="1"/>
</dbReference>
<evidence type="ECO:0000256" key="6">
    <source>
        <dbReference type="ARBA" id="ARBA00022603"/>
    </source>
</evidence>
<accession>A0A5P6VS41</accession>
<dbReference type="SUPFAM" id="SSF53335">
    <property type="entry name" value="S-adenosyl-L-methionine-dependent methyltransferases"/>
    <property type="match status" value="1"/>
</dbReference>
<protein>
    <recommendedName>
        <fullName evidence="3">16S rRNA (cytosine(967)-C(5))-methyltransferase</fullName>
        <ecNumber evidence="3">2.1.1.176</ecNumber>
    </recommendedName>
    <alternativeName>
        <fullName evidence="10">16S rRNA m5C967 methyltransferase</fullName>
    </alternativeName>
    <alternativeName>
        <fullName evidence="11">rRNA (cytosine-C(5)-)-methyltransferase RsmB</fullName>
    </alternativeName>
</protein>
<evidence type="ECO:0000256" key="11">
    <source>
        <dbReference type="ARBA" id="ARBA00031088"/>
    </source>
</evidence>
<dbReference type="FunFam" id="3.40.50.150:FF:000022">
    <property type="entry name" value="Ribosomal RNA small subunit methyltransferase B"/>
    <property type="match status" value="1"/>
</dbReference>
<dbReference type="RefSeq" id="WP_151622158.1">
    <property type="nucleotide sequence ID" value="NZ_CP043028.1"/>
</dbReference>
<dbReference type="Gene3D" id="3.30.70.1170">
    <property type="entry name" value="Sun protein, domain 3"/>
    <property type="match status" value="1"/>
</dbReference>
<dbReference type="GO" id="GO:0008649">
    <property type="term" value="F:rRNA methyltransferase activity"/>
    <property type="evidence" value="ECO:0007669"/>
    <property type="project" value="InterPro"/>
</dbReference>
<dbReference type="InterPro" id="IPR023267">
    <property type="entry name" value="RCMT"/>
</dbReference>
<dbReference type="InterPro" id="IPR004573">
    <property type="entry name" value="rRNA_ssu_MeTfrase_B"/>
</dbReference>
<dbReference type="Gene3D" id="3.40.50.150">
    <property type="entry name" value="Vaccinia Virus protein VP39"/>
    <property type="match status" value="1"/>
</dbReference>
<evidence type="ECO:0000256" key="5">
    <source>
        <dbReference type="ARBA" id="ARBA00022552"/>
    </source>
</evidence>
<dbReference type="GO" id="GO:0005737">
    <property type="term" value="C:cytoplasm"/>
    <property type="evidence" value="ECO:0007669"/>
    <property type="project" value="UniProtKB-SubCell"/>
</dbReference>
<keyword evidence="9 13" id="KW-0694">RNA-binding</keyword>
<organism evidence="15 16">
    <name type="scientific">Pseudobutyrivibrio xylanivorans</name>
    <dbReference type="NCBI Taxonomy" id="185007"/>
    <lineage>
        <taxon>Bacteria</taxon>
        <taxon>Bacillati</taxon>
        <taxon>Bacillota</taxon>
        <taxon>Clostridia</taxon>
        <taxon>Lachnospirales</taxon>
        <taxon>Lachnospiraceae</taxon>
        <taxon>Pseudobutyrivibrio</taxon>
    </lineage>
</organism>
<evidence type="ECO:0000256" key="7">
    <source>
        <dbReference type="ARBA" id="ARBA00022679"/>
    </source>
</evidence>
<dbReference type="InterPro" id="IPR054728">
    <property type="entry name" value="RsmB-like_ferredoxin"/>
</dbReference>
<comment type="function">
    <text evidence="1">Specifically methylates the cytosine at position 967 (m5C967) of 16S rRNA.</text>
</comment>
<dbReference type="PRINTS" id="PR02008">
    <property type="entry name" value="RCMTFAMILY"/>
</dbReference>
<dbReference type="CDD" id="cd02440">
    <property type="entry name" value="AdoMet_MTases"/>
    <property type="match status" value="1"/>
</dbReference>
<gene>
    <name evidence="15" type="primary">rsmB</name>
    <name evidence="15" type="ORF">FXF36_01665</name>
</gene>
<dbReference type="InterPro" id="IPR035926">
    <property type="entry name" value="NusB-like_sf"/>
</dbReference>
<dbReference type="OrthoDB" id="9810297at2"/>
<feature type="binding site" evidence="13">
    <location>
        <position position="322"/>
    </location>
    <ligand>
        <name>S-adenosyl-L-methionine</name>
        <dbReference type="ChEBI" id="CHEBI:59789"/>
    </ligand>
</feature>
<evidence type="ECO:0000256" key="2">
    <source>
        <dbReference type="ARBA" id="ARBA00004496"/>
    </source>
</evidence>
<evidence type="ECO:0000256" key="4">
    <source>
        <dbReference type="ARBA" id="ARBA00022490"/>
    </source>
</evidence>
<dbReference type="AlphaFoldDB" id="A0A5P6VS41"/>
<comment type="similarity">
    <text evidence="13">Belongs to the class I-like SAM-binding methyltransferase superfamily. RsmB/NOP family.</text>
</comment>
<dbReference type="Proteomes" id="UP000327030">
    <property type="component" value="Chromosome 1"/>
</dbReference>
<dbReference type="Pfam" id="PF22458">
    <property type="entry name" value="RsmF-B_ferredox"/>
    <property type="match status" value="1"/>
</dbReference>
<dbReference type="Pfam" id="PF01189">
    <property type="entry name" value="Methyltr_RsmB-F"/>
    <property type="match status" value="1"/>
</dbReference>
<feature type="active site" description="Nucleophile" evidence="13">
    <location>
        <position position="375"/>
    </location>
</feature>
<evidence type="ECO:0000256" key="3">
    <source>
        <dbReference type="ARBA" id="ARBA00012140"/>
    </source>
</evidence>
<keyword evidence="5" id="KW-0698">rRNA processing</keyword>
<dbReference type="KEGG" id="pxv:FXF36_01665"/>
<dbReference type="PANTHER" id="PTHR22807:SF53">
    <property type="entry name" value="RIBOSOMAL RNA SMALL SUBUNIT METHYLTRANSFERASE B-RELATED"/>
    <property type="match status" value="1"/>
</dbReference>
<evidence type="ECO:0000259" key="14">
    <source>
        <dbReference type="PROSITE" id="PS51686"/>
    </source>
</evidence>
<dbReference type="Gene3D" id="1.10.940.10">
    <property type="entry name" value="NusB-like"/>
    <property type="match status" value="1"/>
</dbReference>
<proteinExistence type="inferred from homology"/>
<dbReference type="InterPro" id="IPR001678">
    <property type="entry name" value="MeTrfase_RsmB-F_NOP2_dom"/>
</dbReference>
<dbReference type="PROSITE" id="PS51686">
    <property type="entry name" value="SAM_MT_RSMB_NOP"/>
    <property type="match status" value="1"/>
</dbReference>
<name>A0A5P6VS41_PSEXY</name>
<dbReference type="GO" id="GO:0006355">
    <property type="term" value="P:regulation of DNA-templated transcription"/>
    <property type="evidence" value="ECO:0007669"/>
    <property type="project" value="InterPro"/>
</dbReference>
<dbReference type="NCBIfam" id="TIGR00563">
    <property type="entry name" value="rsmB"/>
    <property type="match status" value="1"/>
</dbReference>
<dbReference type="SUPFAM" id="SSF48013">
    <property type="entry name" value="NusB-like"/>
    <property type="match status" value="1"/>
</dbReference>
<evidence type="ECO:0000313" key="15">
    <source>
        <dbReference type="EMBL" id="QFJ53661.1"/>
    </source>
</evidence>
<feature type="binding site" evidence="13">
    <location>
        <position position="277"/>
    </location>
    <ligand>
        <name>S-adenosyl-L-methionine</name>
        <dbReference type="ChEBI" id="CHEBI:59789"/>
    </ligand>
</feature>
<dbReference type="NCBIfam" id="NF011494">
    <property type="entry name" value="PRK14902.1"/>
    <property type="match status" value="1"/>
</dbReference>
<evidence type="ECO:0000256" key="9">
    <source>
        <dbReference type="ARBA" id="ARBA00022884"/>
    </source>
</evidence>
<feature type="binding site" evidence="13">
    <location>
        <begin position="254"/>
        <end position="260"/>
    </location>
    <ligand>
        <name>S-adenosyl-L-methionine</name>
        <dbReference type="ChEBI" id="CHEBI:59789"/>
    </ligand>
</feature>
<dbReference type="InterPro" id="IPR006027">
    <property type="entry name" value="NusB_RsmB_TIM44"/>
</dbReference>
<dbReference type="InterPro" id="IPR029063">
    <property type="entry name" value="SAM-dependent_MTases_sf"/>
</dbReference>
<feature type="domain" description="SAM-dependent MTase RsmB/NOP-type" evidence="14">
    <location>
        <begin position="166"/>
        <end position="421"/>
    </location>
</feature>
<reference evidence="16" key="1">
    <citation type="submission" date="2019-08" db="EMBL/GenBank/DDBJ databases">
        <title>Complete Genome Sequence of the Polysaccharide-Degrading Rumen Bacterium Pseudobutyrivibrio xylanivorans MA3014.</title>
        <authorList>
            <person name="Palevich N."/>
            <person name="Maclean P.H."/>
            <person name="Kelly W.J."/>
            <person name="Leahy S.C."/>
            <person name="Rakonjac J."/>
            <person name="Attwood G.T."/>
        </authorList>
    </citation>
    <scope>NUCLEOTIDE SEQUENCE [LARGE SCALE GENOMIC DNA]</scope>
    <source>
        <strain evidence="16">MA3014</strain>
    </source>
</reference>
<keyword evidence="7 13" id="KW-0808">Transferase</keyword>
<evidence type="ECO:0000256" key="13">
    <source>
        <dbReference type="PROSITE-ProRule" id="PRU01023"/>
    </source>
</evidence>
<comment type="catalytic activity">
    <reaction evidence="12">
        <text>cytidine(967) in 16S rRNA + S-adenosyl-L-methionine = 5-methylcytidine(967) in 16S rRNA + S-adenosyl-L-homocysteine + H(+)</text>
        <dbReference type="Rhea" id="RHEA:42748"/>
        <dbReference type="Rhea" id="RHEA-COMP:10219"/>
        <dbReference type="Rhea" id="RHEA-COMP:10220"/>
        <dbReference type="ChEBI" id="CHEBI:15378"/>
        <dbReference type="ChEBI" id="CHEBI:57856"/>
        <dbReference type="ChEBI" id="CHEBI:59789"/>
        <dbReference type="ChEBI" id="CHEBI:74483"/>
        <dbReference type="ChEBI" id="CHEBI:82748"/>
        <dbReference type="EC" id="2.1.1.176"/>
    </reaction>
</comment>
<keyword evidence="4" id="KW-0963">Cytoplasm</keyword>
<feature type="binding site" evidence="13">
    <location>
        <position position="304"/>
    </location>
    <ligand>
        <name>S-adenosyl-L-methionine</name>
        <dbReference type="ChEBI" id="CHEBI:59789"/>
    </ligand>
</feature>
<dbReference type="PANTHER" id="PTHR22807">
    <property type="entry name" value="NOP2 YEAST -RELATED NOL1/NOP2/FMU SUN DOMAIN-CONTAINING"/>
    <property type="match status" value="1"/>
</dbReference>
<comment type="subcellular location">
    <subcellularLocation>
        <location evidence="2">Cytoplasm</location>
    </subcellularLocation>
</comment>
<evidence type="ECO:0000256" key="1">
    <source>
        <dbReference type="ARBA" id="ARBA00002724"/>
    </source>
</evidence>
<keyword evidence="6 13" id="KW-0489">Methyltransferase</keyword>
<keyword evidence="8 13" id="KW-0949">S-adenosyl-L-methionine</keyword>
<dbReference type="EC" id="2.1.1.176" evidence="3"/>
<dbReference type="EMBL" id="CP043028">
    <property type="protein sequence ID" value="QFJ53661.1"/>
    <property type="molecule type" value="Genomic_DNA"/>
</dbReference>
<dbReference type="GO" id="GO:0003723">
    <property type="term" value="F:RNA binding"/>
    <property type="evidence" value="ECO:0007669"/>
    <property type="project" value="UniProtKB-UniRule"/>
</dbReference>
<evidence type="ECO:0000256" key="10">
    <source>
        <dbReference type="ARBA" id="ARBA00030399"/>
    </source>
</evidence>
<evidence type="ECO:0000256" key="8">
    <source>
        <dbReference type="ARBA" id="ARBA00022691"/>
    </source>
</evidence>
<evidence type="ECO:0000313" key="16">
    <source>
        <dbReference type="Proteomes" id="UP000327030"/>
    </source>
</evidence>
<sequence>MAGINIREIAADTLVEILEHGQFSHIYLKAVLDKYGYLEKTERAFLNRLVNGVVERKIELDYIIDNYSKTKAKKMKPFIRTIMRMGVFEIYYMDSVPDSATCNEYVKLAKKRSFAGLSGFVNGVLRSIARGKGQISTEDLSIKYSMPQWIVDKWTKDYGKEVTAQILEEFFTEEKLCIRVNRKLDEVELAKRLANNGITYEKSDLPHAGYISGYDSVASIPEFNEGLFYVQDYSSQLVAHVAQAKPADNVIDVCAAPGGKALHFAEILTDGQVLARDLTDVKIGLINENIARVGAKNVAAEKWDATVLDEDSIRKYDIVIADLPCSGLGIIRKKPDIKYNQTEESLTELSKLQSQILDNVCQYVKEAGTLCYSTCTINKDENENQVEAFLTRHPEFKVQEMKQLFPDSKHDGFFICVMRKN</sequence>